<dbReference type="Proteomes" id="UP001497535">
    <property type="component" value="Unassembled WGS sequence"/>
</dbReference>
<comment type="caution">
    <text evidence="1">The sequence shown here is derived from an EMBL/GenBank/DDBJ whole genome shotgun (WGS) entry which is preliminary data.</text>
</comment>
<proteinExistence type="predicted"/>
<reference evidence="1" key="1">
    <citation type="submission" date="2023-11" db="EMBL/GenBank/DDBJ databases">
        <authorList>
            <person name="Poullet M."/>
        </authorList>
    </citation>
    <scope>NUCLEOTIDE SEQUENCE</scope>
    <source>
        <strain evidence="1">E1834</strain>
    </source>
</reference>
<dbReference type="EMBL" id="CAVMJV010000011">
    <property type="protein sequence ID" value="CAK5044147.1"/>
    <property type="molecule type" value="Genomic_DNA"/>
</dbReference>
<evidence type="ECO:0000313" key="1">
    <source>
        <dbReference type="EMBL" id="CAK5044147.1"/>
    </source>
</evidence>
<name>A0ACB0YEZ6_MELEN</name>
<evidence type="ECO:0000313" key="2">
    <source>
        <dbReference type="Proteomes" id="UP001497535"/>
    </source>
</evidence>
<accession>A0ACB0YEZ6</accession>
<organism evidence="1 2">
    <name type="scientific">Meloidogyne enterolobii</name>
    <name type="common">Root-knot nematode worm</name>
    <name type="synonym">Meloidogyne mayaguensis</name>
    <dbReference type="NCBI Taxonomy" id="390850"/>
    <lineage>
        <taxon>Eukaryota</taxon>
        <taxon>Metazoa</taxon>
        <taxon>Ecdysozoa</taxon>
        <taxon>Nematoda</taxon>
        <taxon>Chromadorea</taxon>
        <taxon>Rhabditida</taxon>
        <taxon>Tylenchina</taxon>
        <taxon>Tylenchomorpha</taxon>
        <taxon>Tylenchoidea</taxon>
        <taxon>Meloidogynidae</taxon>
        <taxon>Meloidogyninae</taxon>
        <taxon>Meloidogyne</taxon>
    </lineage>
</organism>
<protein>
    <submittedName>
        <fullName evidence="1">Uncharacterized protein</fullName>
    </submittedName>
</protein>
<keyword evidence="2" id="KW-1185">Reference proteome</keyword>
<sequence length="510" mass="58615">MMALEKDHSEDCLYMDIATPAWESDNGHLYPVLVFIHGGGYQTGTTREIPQEAMAKKYAKNNIVFVAFQYRIGQLGTKIFFLIFKRNFPKGFASTGDENFAGNYGLWDQLRALQFVRDNIERFGGDPQRITISGFSAGAASVSGLSISPLSNNLFQQTIQMSGTFFSEWSVSNRVVFETEKMAKFAGCDDTLDDSKELKKCLRGKTVEELMDAVERMGSARMEPNSLLFTPRIDADFFPNDVTTLLQNAPTKRNFIGVADTEALTFILLLDKENSMDGGMSVKPEEIENYNRKKFENFVRNIIAPKNAFVNENEGREVQQKIIDFYLSDNGKIDGKNRKEEALYFLKKYLDLNTDLMFIVPMLQEVHYKFEKGWSVFMYMIDYYNKKYYPKNIPIKGSYHCVELPALFNITECPFHIEEFSEEDLEFEKVLLNSVVNFVTTGNPSISTLKWHNLNTKNPLQFARLNPTNPKMESALYPEKLKFWQKLTENYSFDVIRGINKETLKSKDEL</sequence>
<gene>
    <name evidence="1" type="ORF">MENTE1834_LOCUS11358</name>
</gene>